<comment type="caution">
    <text evidence="10">The sequence shown here is derived from an EMBL/GenBank/DDBJ whole genome shotgun (WGS) entry which is preliminary data.</text>
</comment>
<evidence type="ECO:0000256" key="8">
    <source>
        <dbReference type="ARBA" id="ARBA00037998"/>
    </source>
</evidence>
<keyword evidence="6 9" id="KW-1133">Transmembrane helix</keyword>
<dbReference type="GO" id="GO:0006865">
    <property type="term" value="P:amino acid transport"/>
    <property type="evidence" value="ECO:0007669"/>
    <property type="project" value="UniProtKB-KW"/>
</dbReference>
<dbReference type="Proteomes" id="UP000295678">
    <property type="component" value="Unassembled WGS sequence"/>
</dbReference>
<protein>
    <submittedName>
        <fullName evidence="10">Branched-chain amino acid transport system permease protein</fullName>
    </submittedName>
</protein>
<comment type="subcellular location">
    <subcellularLocation>
        <location evidence="1">Cell membrane</location>
        <topology evidence="1">Multi-pass membrane protein</topology>
    </subcellularLocation>
</comment>
<dbReference type="AlphaFoldDB" id="A0A4R3M510"/>
<feature type="transmembrane region" description="Helical" evidence="9">
    <location>
        <begin position="147"/>
        <end position="176"/>
    </location>
</feature>
<keyword evidence="7 9" id="KW-0472">Membrane</keyword>
<dbReference type="PANTHER" id="PTHR11795">
    <property type="entry name" value="BRANCHED-CHAIN AMINO ACID TRANSPORT SYSTEM PERMEASE PROTEIN LIVH"/>
    <property type="match status" value="1"/>
</dbReference>
<evidence type="ECO:0000256" key="1">
    <source>
        <dbReference type="ARBA" id="ARBA00004651"/>
    </source>
</evidence>
<organism evidence="10 11">
    <name type="scientific">Tepidamorphus gemmatus</name>
    <dbReference type="NCBI Taxonomy" id="747076"/>
    <lineage>
        <taxon>Bacteria</taxon>
        <taxon>Pseudomonadati</taxon>
        <taxon>Pseudomonadota</taxon>
        <taxon>Alphaproteobacteria</taxon>
        <taxon>Hyphomicrobiales</taxon>
        <taxon>Tepidamorphaceae</taxon>
        <taxon>Tepidamorphus</taxon>
    </lineage>
</organism>
<feature type="transmembrane region" description="Helical" evidence="9">
    <location>
        <begin position="16"/>
        <end position="33"/>
    </location>
</feature>
<dbReference type="GO" id="GO:0022857">
    <property type="term" value="F:transmembrane transporter activity"/>
    <property type="evidence" value="ECO:0007669"/>
    <property type="project" value="InterPro"/>
</dbReference>
<name>A0A4R3M510_9HYPH</name>
<feature type="transmembrane region" description="Helical" evidence="9">
    <location>
        <begin position="283"/>
        <end position="305"/>
    </location>
</feature>
<dbReference type="RefSeq" id="WP_132807288.1">
    <property type="nucleotide sequence ID" value="NZ_SMAK01000009.1"/>
</dbReference>
<evidence type="ECO:0000256" key="2">
    <source>
        <dbReference type="ARBA" id="ARBA00022448"/>
    </source>
</evidence>
<evidence type="ECO:0000256" key="9">
    <source>
        <dbReference type="SAM" id="Phobius"/>
    </source>
</evidence>
<keyword evidence="11" id="KW-1185">Reference proteome</keyword>
<keyword evidence="5" id="KW-0029">Amino-acid transport</keyword>
<feature type="transmembrane region" description="Helical" evidence="9">
    <location>
        <begin position="259"/>
        <end position="277"/>
    </location>
</feature>
<evidence type="ECO:0000256" key="7">
    <source>
        <dbReference type="ARBA" id="ARBA00023136"/>
    </source>
</evidence>
<evidence type="ECO:0000256" key="3">
    <source>
        <dbReference type="ARBA" id="ARBA00022475"/>
    </source>
</evidence>
<evidence type="ECO:0000256" key="4">
    <source>
        <dbReference type="ARBA" id="ARBA00022692"/>
    </source>
</evidence>
<dbReference type="OrthoDB" id="8116969at2"/>
<dbReference type="EMBL" id="SMAK01000009">
    <property type="protein sequence ID" value="TCT08360.1"/>
    <property type="molecule type" value="Genomic_DNA"/>
</dbReference>
<evidence type="ECO:0000313" key="10">
    <source>
        <dbReference type="EMBL" id="TCT08360.1"/>
    </source>
</evidence>
<evidence type="ECO:0000313" key="11">
    <source>
        <dbReference type="Proteomes" id="UP000295678"/>
    </source>
</evidence>
<proteinExistence type="inferred from homology"/>
<gene>
    <name evidence="10" type="ORF">EDC22_10935</name>
</gene>
<sequence>MSAAEAAYLLQQTLNALQVSAFYALVAVAYVLFHGMTGRFNLAFGALAMWAGYLMVGGLGGLIGRSGLPTGVLILAVGGIAVLSTGLTGAVAGRLVARPLLRHPPLAMLVATIGLAIMLEEAMRLAAGSRELWIRPLLVRPLFSIEAPGFLVQVTFMQAAVFGLCVTLAAALVWLIDRRRFGRLWRACAQDLRMAELLGVDAGRVFATTMLLSSAYAGAAGALIGLYYGSASFYMGFMIGTKALFVAILGGLESVRGAFAGALLLGVFESFWSAWFPGDFRDVAVFAVLTFLLVLRPTGLFAGAAGQARPG</sequence>
<dbReference type="InterPro" id="IPR001851">
    <property type="entry name" value="ABC_transp_permease"/>
</dbReference>
<dbReference type="CDD" id="cd06582">
    <property type="entry name" value="TM_PBP1_LivH_like"/>
    <property type="match status" value="1"/>
</dbReference>
<accession>A0A4R3M510</accession>
<keyword evidence="4 9" id="KW-0812">Transmembrane</keyword>
<dbReference type="GO" id="GO:0005886">
    <property type="term" value="C:plasma membrane"/>
    <property type="evidence" value="ECO:0007669"/>
    <property type="project" value="UniProtKB-SubCell"/>
</dbReference>
<feature type="transmembrane region" description="Helical" evidence="9">
    <location>
        <begin position="70"/>
        <end position="93"/>
    </location>
</feature>
<comment type="similarity">
    <text evidence="8">Belongs to the binding-protein-dependent transport system permease family. LivHM subfamily.</text>
</comment>
<reference evidence="10 11" key="1">
    <citation type="submission" date="2019-03" db="EMBL/GenBank/DDBJ databases">
        <title>Genomic Encyclopedia of Type Strains, Phase IV (KMG-IV): sequencing the most valuable type-strain genomes for metagenomic binning, comparative biology and taxonomic classification.</title>
        <authorList>
            <person name="Goeker M."/>
        </authorList>
    </citation>
    <scope>NUCLEOTIDE SEQUENCE [LARGE SCALE GENOMIC DNA]</scope>
    <source>
        <strain evidence="10 11">DSM 19345</strain>
    </source>
</reference>
<keyword evidence="3" id="KW-1003">Cell membrane</keyword>
<dbReference type="Pfam" id="PF02653">
    <property type="entry name" value="BPD_transp_2"/>
    <property type="match status" value="1"/>
</dbReference>
<evidence type="ECO:0000256" key="6">
    <source>
        <dbReference type="ARBA" id="ARBA00022989"/>
    </source>
</evidence>
<dbReference type="InterPro" id="IPR052157">
    <property type="entry name" value="BCAA_transport_permease"/>
</dbReference>
<keyword evidence="2" id="KW-0813">Transport</keyword>
<dbReference type="PANTHER" id="PTHR11795:SF445">
    <property type="entry name" value="AMINO ACID ABC TRANSPORTER PERMEASE PROTEIN"/>
    <property type="match status" value="1"/>
</dbReference>
<feature type="transmembrane region" description="Helical" evidence="9">
    <location>
        <begin position="40"/>
        <end position="64"/>
    </location>
</feature>
<evidence type="ECO:0000256" key="5">
    <source>
        <dbReference type="ARBA" id="ARBA00022970"/>
    </source>
</evidence>